<dbReference type="KEGG" id="pman:OU5_1637"/>
<feature type="domain" description="HTH iclR-type" evidence="4">
    <location>
        <begin position="20"/>
        <end position="87"/>
    </location>
</feature>
<reference evidence="6 7" key="1">
    <citation type="journal article" date="2012" name="J. Bacteriol.">
        <title>Genome sequence of cold-adapted Pseudomonas mandelii strain JR-1.</title>
        <authorList>
            <person name="Jang S.H."/>
            <person name="Kim J."/>
            <person name="Kim J."/>
            <person name="Hong S."/>
            <person name="Lee C."/>
        </authorList>
    </citation>
    <scope>NUCLEOTIDE SEQUENCE [LARGE SCALE GENOMIC DNA]</scope>
    <source>
        <strain evidence="6 7">JR-1</strain>
    </source>
</reference>
<dbReference type="Pfam" id="PF01614">
    <property type="entry name" value="IclR_C"/>
    <property type="match status" value="1"/>
</dbReference>
<dbReference type="InterPro" id="IPR005471">
    <property type="entry name" value="Tscrpt_reg_IclR_N"/>
</dbReference>
<dbReference type="InterPro" id="IPR036388">
    <property type="entry name" value="WH-like_DNA-bd_sf"/>
</dbReference>
<dbReference type="HOGENOM" id="CLU_062618_0_1_6"/>
<dbReference type="GO" id="GO:0045892">
    <property type="term" value="P:negative regulation of DNA-templated transcription"/>
    <property type="evidence" value="ECO:0007669"/>
    <property type="project" value="TreeGrafter"/>
</dbReference>
<dbReference type="PANTHER" id="PTHR30136:SF34">
    <property type="entry name" value="TRANSCRIPTIONAL REGULATOR"/>
    <property type="match status" value="1"/>
</dbReference>
<dbReference type="PROSITE" id="PS51077">
    <property type="entry name" value="HTH_ICLR"/>
    <property type="match status" value="1"/>
</dbReference>
<dbReference type="Gene3D" id="3.30.450.40">
    <property type="match status" value="1"/>
</dbReference>
<dbReference type="InterPro" id="IPR036390">
    <property type="entry name" value="WH_DNA-bd_sf"/>
</dbReference>
<dbReference type="EMBL" id="CP005960">
    <property type="protein sequence ID" value="AHZ68716.1"/>
    <property type="molecule type" value="Genomic_DNA"/>
</dbReference>
<dbReference type="SMART" id="SM00346">
    <property type="entry name" value="HTH_ICLR"/>
    <property type="match status" value="1"/>
</dbReference>
<evidence type="ECO:0000256" key="3">
    <source>
        <dbReference type="ARBA" id="ARBA00023163"/>
    </source>
</evidence>
<protein>
    <submittedName>
        <fullName evidence="6">Putative transcriptional regulator</fullName>
    </submittedName>
</protein>
<dbReference type="Pfam" id="PF09339">
    <property type="entry name" value="HTH_IclR"/>
    <property type="match status" value="1"/>
</dbReference>
<dbReference type="NCBIfam" id="TIGR02431">
    <property type="entry name" value="pcaR_pcaU"/>
    <property type="match status" value="1"/>
</dbReference>
<dbReference type="InterPro" id="IPR029016">
    <property type="entry name" value="GAF-like_dom_sf"/>
</dbReference>
<feature type="domain" description="IclR-ED" evidence="5">
    <location>
        <begin position="81"/>
        <end position="262"/>
    </location>
</feature>
<dbReference type="InterPro" id="IPR050707">
    <property type="entry name" value="HTH_MetabolicPath_Reg"/>
</dbReference>
<evidence type="ECO:0000313" key="6">
    <source>
        <dbReference type="EMBL" id="AHZ68716.1"/>
    </source>
</evidence>
<dbReference type="SUPFAM" id="SSF55781">
    <property type="entry name" value="GAF domain-like"/>
    <property type="match status" value="1"/>
</dbReference>
<dbReference type="GO" id="GO:0045893">
    <property type="term" value="P:positive regulation of DNA-templated transcription"/>
    <property type="evidence" value="ECO:0007669"/>
    <property type="project" value="InterPro"/>
</dbReference>
<evidence type="ECO:0000256" key="1">
    <source>
        <dbReference type="ARBA" id="ARBA00023015"/>
    </source>
</evidence>
<organism evidence="6 7">
    <name type="scientific">Pseudomonas mandelii JR-1</name>
    <dbReference type="NCBI Taxonomy" id="1147786"/>
    <lineage>
        <taxon>Bacteria</taxon>
        <taxon>Pseudomonadati</taxon>
        <taxon>Pseudomonadota</taxon>
        <taxon>Gammaproteobacteria</taxon>
        <taxon>Pseudomonadales</taxon>
        <taxon>Pseudomonadaceae</taxon>
        <taxon>Pseudomonas</taxon>
    </lineage>
</organism>
<keyword evidence="2" id="KW-0238">DNA-binding</keyword>
<evidence type="ECO:0000259" key="5">
    <source>
        <dbReference type="PROSITE" id="PS51078"/>
    </source>
</evidence>
<dbReference type="PROSITE" id="PS51078">
    <property type="entry name" value="ICLR_ED"/>
    <property type="match status" value="1"/>
</dbReference>
<keyword evidence="1" id="KW-0805">Transcription regulation</keyword>
<gene>
    <name evidence="6" type="ORF">OU5_1637</name>
</gene>
<keyword evidence="3" id="KW-0804">Transcription</keyword>
<dbReference type="Proteomes" id="UP000026913">
    <property type="component" value="Chromosome"/>
</dbReference>
<dbReference type="Gene3D" id="1.10.10.10">
    <property type="entry name" value="Winged helix-like DNA-binding domain superfamily/Winged helix DNA-binding domain"/>
    <property type="match status" value="1"/>
</dbReference>
<dbReference type="AlphaFoldDB" id="A0A024E7Y4"/>
<dbReference type="InterPro" id="IPR014757">
    <property type="entry name" value="Tscrpt_reg_IclR_C"/>
</dbReference>
<dbReference type="GO" id="GO:0046278">
    <property type="term" value="P:3,4-dihydroxybenzoate metabolic process"/>
    <property type="evidence" value="ECO:0007669"/>
    <property type="project" value="InterPro"/>
</dbReference>
<accession>A0A024E7Y4</accession>
<evidence type="ECO:0000313" key="7">
    <source>
        <dbReference type="Proteomes" id="UP000026913"/>
    </source>
</evidence>
<dbReference type="PANTHER" id="PTHR30136">
    <property type="entry name" value="HELIX-TURN-HELIX TRANSCRIPTIONAL REGULATOR, ICLR FAMILY"/>
    <property type="match status" value="1"/>
</dbReference>
<sequence length="262" mass="28005">MVVKKNAPAGDAPVRAPEGMSGLAKGLAIIEVFGMEHSQLTVTDAARLTDTTRAAARRCLLTLVELGYLSHDGKHFWPTPRFLRLGAAYLDAAPLPQLAQPHLASAREALGESISLAVLEDGWSVFVARAETAKVVTTGVRLGARLPAYGSATGQVLLAGLSDEAIQRYLVNPPPPTTAYMIVDPSVIMTRVQRARTEGVAFTDEELELGMRSMAVPVRNAQGKVVAAMSISTFSARLSLEELREQCLPVLQHHAAVLGCML</sequence>
<evidence type="ECO:0000259" key="4">
    <source>
        <dbReference type="PROSITE" id="PS51077"/>
    </source>
</evidence>
<dbReference type="GO" id="GO:0003700">
    <property type="term" value="F:DNA-binding transcription factor activity"/>
    <property type="evidence" value="ECO:0007669"/>
    <property type="project" value="TreeGrafter"/>
</dbReference>
<name>A0A024E7Y4_9PSED</name>
<dbReference type="InterPro" id="IPR012794">
    <property type="entry name" value="PcaR_PcaU"/>
</dbReference>
<dbReference type="SUPFAM" id="SSF46785">
    <property type="entry name" value="Winged helix' DNA-binding domain"/>
    <property type="match status" value="1"/>
</dbReference>
<dbReference type="GO" id="GO:0003677">
    <property type="term" value="F:DNA binding"/>
    <property type="evidence" value="ECO:0007669"/>
    <property type="project" value="UniProtKB-KW"/>
</dbReference>
<proteinExistence type="predicted"/>
<evidence type="ECO:0000256" key="2">
    <source>
        <dbReference type="ARBA" id="ARBA00023125"/>
    </source>
</evidence>